<sequence length="76" mass="7744">MAWLVELDAGAAPGWGSELPTEEGGALVAPPQAAKKPIDAQASAVRRTGYMSSGSVGPGLARCQSVVSFCNRDGLQ</sequence>
<dbReference type="STRING" id="1391654.AKJ09_08664"/>
<gene>
    <name evidence="1" type="ORF">AKJ09_08664</name>
</gene>
<accession>A0A0K1Q863</accession>
<dbReference type="EMBL" id="CP012333">
    <property type="protein sequence ID" value="AKV02001.1"/>
    <property type="molecule type" value="Genomic_DNA"/>
</dbReference>
<reference evidence="1 2" key="1">
    <citation type="submission" date="2015-08" db="EMBL/GenBank/DDBJ databases">
        <authorList>
            <person name="Babu N.S."/>
            <person name="Beckwith C.J."/>
            <person name="Beseler K.G."/>
            <person name="Brison A."/>
            <person name="Carone J.V."/>
            <person name="Caskin T.P."/>
            <person name="Diamond M."/>
            <person name="Durham M.E."/>
            <person name="Foxe J.M."/>
            <person name="Go M."/>
            <person name="Henderson B.A."/>
            <person name="Jones I.B."/>
            <person name="McGettigan J.A."/>
            <person name="Micheletti S.J."/>
            <person name="Nasrallah M.E."/>
            <person name="Ortiz D."/>
            <person name="Piller C.R."/>
            <person name="Privatt S.R."/>
            <person name="Schneider S.L."/>
            <person name="Sharp S."/>
            <person name="Smith T.C."/>
            <person name="Stanton J.D."/>
            <person name="Ullery H.E."/>
            <person name="Wilson R.J."/>
            <person name="Serrano M.G."/>
            <person name="Buck G."/>
            <person name="Lee V."/>
            <person name="Wang Y."/>
            <person name="Carvalho R."/>
            <person name="Voegtly L."/>
            <person name="Shi R."/>
            <person name="Duckworth R."/>
            <person name="Johnson A."/>
            <person name="Loviza R."/>
            <person name="Walstead R."/>
            <person name="Shah Z."/>
            <person name="Kiflezghi M."/>
            <person name="Wade K."/>
            <person name="Ball S.L."/>
            <person name="Bradley K.W."/>
            <person name="Asai D.J."/>
            <person name="Bowman C.A."/>
            <person name="Russell D.A."/>
            <person name="Pope W.H."/>
            <person name="Jacobs-Sera D."/>
            <person name="Hendrix R.W."/>
            <person name="Hatfull G.F."/>
        </authorList>
    </citation>
    <scope>NUCLEOTIDE SEQUENCE [LARGE SCALE GENOMIC DNA]</scope>
    <source>
        <strain evidence="1 2">DSM 27648</strain>
    </source>
</reference>
<dbReference type="KEGG" id="llu:AKJ09_08664"/>
<proteinExistence type="predicted"/>
<evidence type="ECO:0000313" key="1">
    <source>
        <dbReference type="EMBL" id="AKV02001.1"/>
    </source>
</evidence>
<dbReference type="AlphaFoldDB" id="A0A0K1Q863"/>
<evidence type="ECO:0000313" key="2">
    <source>
        <dbReference type="Proteomes" id="UP000064967"/>
    </source>
</evidence>
<organism evidence="1 2">
    <name type="scientific">Labilithrix luteola</name>
    <dbReference type="NCBI Taxonomy" id="1391654"/>
    <lineage>
        <taxon>Bacteria</taxon>
        <taxon>Pseudomonadati</taxon>
        <taxon>Myxococcota</taxon>
        <taxon>Polyangia</taxon>
        <taxon>Polyangiales</taxon>
        <taxon>Labilitrichaceae</taxon>
        <taxon>Labilithrix</taxon>
    </lineage>
</organism>
<name>A0A0K1Q863_9BACT</name>
<keyword evidence="2" id="KW-1185">Reference proteome</keyword>
<dbReference type="Proteomes" id="UP000064967">
    <property type="component" value="Chromosome"/>
</dbReference>
<protein>
    <submittedName>
        <fullName evidence="1">Uncharacterized protein</fullName>
    </submittedName>
</protein>